<protein>
    <submittedName>
        <fullName evidence="2">ZIP family zinc transporter</fullName>
    </submittedName>
</protein>
<comment type="caution">
    <text evidence="2">The sequence shown here is derived from an EMBL/GenBank/DDBJ whole genome shotgun (WGS) entry which is preliminary data.</text>
</comment>
<evidence type="ECO:0000256" key="1">
    <source>
        <dbReference type="SAM" id="Phobius"/>
    </source>
</evidence>
<name>A0ABU2BIP3_9MICC</name>
<feature type="transmembrane region" description="Helical" evidence="1">
    <location>
        <begin position="232"/>
        <end position="252"/>
    </location>
</feature>
<evidence type="ECO:0000313" key="3">
    <source>
        <dbReference type="Proteomes" id="UP001183817"/>
    </source>
</evidence>
<feature type="transmembrane region" description="Helical" evidence="1">
    <location>
        <begin position="129"/>
        <end position="154"/>
    </location>
</feature>
<reference evidence="2 3" key="1">
    <citation type="submission" date="2023-07" db="EMBL/GenBank/DDBJ databases">
        <title>Sequencing the genomes of 1000 actinobacteria strains.</title>
        <authorList>
            <person name="Klenk H.-P."/>
        </authorList>
    </citation>
    <scope>NUCLEOTIDE SEQUENCE [LARGE SCALE GENOMIC DNA]</scope>
    <source>
        <strain evidence="2 3">DSM 20167</strain>
    </source>
</reference>
<feature type="transmembrane region" description="Helical" evidence="1">
    <location>
        <begin position="63"/>
        <end position="81"/>
    </location>
</feature>
<feature type="transmembrane region" description="Helical" evidence="1">
    <location>
        <begin position="202"/>
        <end position="220"/>
    </location>
</feature>
<keyword evidence="3" id="KW-1185">Reference proteome</keyword>
<proteinExistence type="predicted"/>
<keyword evidence="1" id="KW-0472">Membrane</keyword>
<dbReference type="EMBL" id="JAVDYI010000001">
    <property type="protein sequence ID" value="MDR7358520.1"/>
    <property type="molecule type" value="Genomic_DNA"/>
</dbReference>
<dbReference type="RefSeq" id="WP_302263661.1">
    <property type="nucleotide sequence ID" value="NZ_BAAAWO010000001.1"/>
</dbReference>
<dbReference type="Proteomes" id="UP001183817">
    <property type="component" value="Unassembled WGS sequence"/>
</dbReference>
<gene>
    <name evidence="2" type="ORF">J2S64_002211</name>
</gene>
<feature type="transmembrane region" description="Helical" evidence="1">
    <location>
        <begin position="175"/>
        <end position="196"/>
    </location>
</feature>
<sequence>MLMSMQALMWGTVAGSALLLGAAAAWWLEIPRKIVSSVMAFGAGVLISALAFELVVEAEEVGGLGATVMGFLAGATIYVGVNSLLVRFGAEHRRRGKVATRAGSRDGAAPNGGAAVALGALLDGIPESIVLGVGLLSGTAVNPTMLAAIFISNVPEGLASTADMKRAGKGPKEIFAIWGSIALLSGLAAMIGFLALDNAPGEVIAVVTAIAAGGILAMLADTMIPEAFEEQHMLTGFIAALGFLTALILHYGA</sequence>
<feature type="transmembrane region" description="Helical" evidence="1">
    <location>
        <begin position="34"/>
        <end position="56"/>
    </location>
</feature>
<keyword evidence="1" id="KW-0812">Transmembrane</keyword>
<accession>A0ABU2BIP3</accession>
<organism evidence="2 3">
    <name type="scientific">Paeniglutamicibacter sulfureus</name>
    <dbReference type="NCBI Taxonomy" id="43666"/>
    <lineage>
        <taxon>Bacteria</taxon>
        <taxon>Bacillati</taxon>
        <taxon>Actinomycetota</taxon>
        <taxon>Actinomycetes</taxon>
        <taxon>Micrococcales</taxon>
        <taxon>Micrococcaceae</taxon>
        <taxon>Paeniglutamicibacter</taxon>
    </lineage>
</organism>
<evidence type="ECO:0000313" key="2">
    <source>
        <dbReference type="EMBL" id="MDR7358520.1"/>
    </source>
</evidence>
<keyword evidence="1" id="KW-1133">Transmembrane helix</keyword>